<dbReference type="EMBL" id="VLJV01000001">
    <property type="protein sequence ID" value="TWH21543.1"/>
    <property type="molecule type" value="Genomic_DNA"/>
</dbReference>
<gene>
    <name evidence="1" type="ORF">JD82_03408</name>
</gene>
<dbReference type="AlphaFoldDB" id="A0A660CIU0"/>
<evidence type="ECO:0000313" key="1">
    <source>
        <dbReference type="EMBL" id="TWH21543.1"/>
    </source>
</evidence>
<dbReference type="Proteomes" id="UP000317303">
    <property type="component" value="Unassembled WGS sequence"/>
</dbReference>
<accession>A0A660CIU0</accession>
<dbReference type="RefSeq" id="WP_145600529.1">
    <property type="nucleotide sequence ID" value="NZ_JOIJ01000033.1"/>
</dbReference>
<organism evidence="1 2">
    <name type="scientific">Prauserella rugosa</name>
    <dbReference type="NCBI Taxonomy" id="43354"/>
    <lineage>
        <taxon>Bacteria</taxon>
        <taxon>Bacillati</taxon>
        <taxon>Actinomycetota</taxon>
        <taxon>Actinomycetes</taxon>
        <taxon>Pseudonocardiales</taxon>
        <taxon>Pseudonocardiaceae</taxon>
        <taxon>Prauserella</taxon>
    </lineage>
</organism>
<sequence length="78" mass="8922">MQVIQDGKFDAAAFEAFFKWGEELDKLEIEVPDKKRAALAPVLDEMRAQLPADRHAAWERFTEIVLMYNALSAARRAN</sequence>
<comment type="caution">
    <text evidence="1">The sequence shown here is derived from an EMBL/GenBank/DDBJ whole genome shotgun (WGS) entry which is preliminary data.</text>
</comment>
<evidence type="ECO:0000313" key="2">
    <source>
        <dbReference type="Proteomes" id="UP000317303"/>
    </source>
</evidence>
<protein>
    <submittedName>
        <fullName evidence="1">Uncharacterized protein</fullName>
    </submittedName>
</protein>
<name>A0A660CIU0_9PSEU</name>
<reference evidence="1 2" key="1">
    <citation type="submission" date="2019-07" db="EMBL/GenBank/DDBJ databases">
        <title>R&amp;d 2014.</title>
        <authorList>
            <person name="Klenk H.-P."/>
        </authorList>
    </citation>
    <scope>NUCLEOTIDE SEQUENCE [LARGE SCALE GENOMIC DNA]</scope>
    <source>
        <strain evidence="1 2">DSM 43194</strain>
    </source>
</reference>
<keyword evidence="2" id="KW-1185">Reference proteome</keyword>
<proteinExistence type="predicted"/>